<reference evidence="2" key="1">
    <citation type="submission" date="2020-08" db="EMBL/GenBank/DDBJ databases">
        <title>Lacibacter sp. S13-6-6 genome sequencing.</title>
        <authorList>
            <person name="Jin L."/>
        </authorList>
    </citation>
    <scope>NUCLEOTIDE SEQUENCE [LARGE SCALE GENOMIC DNA]</scope>
    <source>
        <strain evidence="2">S13-6-6</strain>
    </source>
</reference>
<dbReference type="AlphaFoldDB" id="A0A7G5XBT8"/>
<sequence length="211" mass="25000">MFASKIEDSEKTWLTNAFPSSLRQDVEEVIKMLPFNRNVLLADGKIHQVDNLIHSLMQSVYLNGELLKIPYRLYFDEPQGEKEKQLTALQRTILHCIYSRHHNGFVRQRHLEQLFNSNDYFVIPYTFQLLGEYVMEILTVLDKQVNDKTISNYVRFINENPTYWQQTESRMISYWNEYYRRQCPKLKGYIGKQIVDRIKTNAQHGIAKSGA</sequence>
<gene>
    <name evidence="1" type="ORF">H4075_12660</name>
</gene>
<accession>A0A7G5XBT8</accession>
<dbReference type="Proteomes" id="UP000515344">
    <property type="component" value="Chromosome"/>
</dbReference>
<organism evidence="1 2">
    <name type="scientific">Lacibacter sediminis</name>
    <dbReference type="NCBI Taxonomy" id="2760713"/>
    <lineage>
        <taxon>Bacteria</taxon>
        <taxon>Pseudomonadati</taxon>
        <taxon>Bacteroidota</taxon>
        <taxon>Chitinophagia</taxon>
        <taxon>Chitinophagales</taxon>
        <taxon>Chitinophagaceae</taxon>
        <taxon>Lacibacter</taxon>
    </lineage>
</organism>
<name>A0A7G5XBT8_9BACT</name>
<dbReference type="KEGG" id="lacs:H4075_12660"/>
<proteinExistence type="predicted"/>
<protein>
    <submittedName>
        <fullName evidence="1">Uncharacterized protein</fullName>
    </submittedName>
</protein>
<keyword evidence="2" id="KW-1185">Reference proteome</keyword>
<dbReference type="RefSeq" id="WP_182801207.1">
    <property type="nucleotide sequence ID" value="NZ_CP060007.1"/>
</dbReference>
<evidence type="ECO:0000313" key="2">
    <source>
        <dbReference type="Proteomes" id="UP000515344"/>
    </source>
</evidence>
<evidence type="ECO:0000313" key="1">
    <source>
        <dbReference type="EMBL" id="QNA42941.1"/>
    </source>
</evidence>
<dbReference type="EMBL" id="CP060007">
    <property type="protein sequence ID" value="QNA42941.1"/>
    <property type="molecule type" value="Genomic_DNA"/>
</dbReference>